<evidence type="ECO:0000313" key="10">
    <source>
        <dbReference type="EMBL" id="GFR19796.1"/>
    </source>
</evidence>
<dbReference type="SUPFAM" id="SSF51658">
    <property type="entry name" value="Xylose isomerase-like"/>
    <property type="match status" value="1"/>
</dbReference>
<dbReference type="AlphaFoldDB" id="A0A8X6LR02"/>
<comment type="catalytic activity">
    <reaction evidence="1 7">
        <text>3-hydroxypyruvate = 2-hydroxy-3-oxopropanoate</text>
        <dbReference type="Rhea" id="RHEA:11952"/>
        <dbReference type="ChEBI" id="CHEBI:17180"/>
        <dbReference type="ChEBI" id="CHEBI:57978"/>
        <dbReference type="EC" id="5.3.1.22"/>
    </reaction>
</comment>
<dbReference type="Gene3D" id="3.20.20.150">
    <property type="entry name" value="Divalent-metal-dependent TIM barrel enzymes"/>
    <property type="match status" value="1"/>
</dbReference>
<sequence>MAEPIPNLKFAANLSTMFQDLPFCQRFEAARKKGFKAVEAQFLYDYDVSALRNAKMSSGLEMVLINSPVGDMDTFGLASVPGQEVSFITSIQQATVYAVATDCKKVHIMAGIKQANDHEDDIYKIYVNNLRVGVEMLEEYNISAVIEPICPEVKENYFLDSFAKALKVIAEINSPNLELLLDFYHMHMMGLTPDVGIPLCINTTGHVQISQAPNRIEPFAPGPIDYDITLELLQTYKYKGYIGLEYKPSDPVKGFDWLHLYGF</sequence>
<evidence type="ECO:0000256" key="2">
    <source>
        <dbReference type="ARBA" id="ARBA00002968"/>
    </source>
</evidence>
<organism evidence="10 11">
    <name type="scientific">Trichonephila clavata</name>
    <name type="common">Joro spider</name>
    <name type="synonym">Nephila clavata</name>
    <dbReference type="NCBI Taxonomy" id="2740835"/>
    <lineage>
        <taxon>Eukaryota</taxon>
        <taxon>Metazoa</taxon>
        <taxon>Ecdysozoa</taxon>
        <taxon>Arthropoda</taxon>
        <taxon>Chelicerata</taxon>
        <taxon>Arachnida</taxon>
        <taxon>Araneae</taxon>
        <taxon>Araneomorphae</taxon>
        <taxon>Entelegynae</taxon>
        <taxon>Araneoidea</taxon>
        <taxon>Nephilidae</taxon>
        <taxon>Trichonephila</taxon>
    </lineage>
</organism>
<evidence type="ECO:0000256" key="4">
    <source>
        <dbReference type="ARBA" id="ARBA00012570"/>
    </source>
</evidence>
<feature type="active site" description="Proton donor/acceptor" evidence="8">
    <location>
        <position position="245"/>
    </location>
</feature>
<evidence type="ECO:0000259" key="9">
    <source>
        <dbReference type="Pfam" id="PF01261"/>
    </source>
</evidence>
<evidence type="ECO:0000256" key="7">
    <source>
        <dbReference type="PIRNR" id="PIRNR006241"/>
    </source>
</evidence>
<name>A0A8X6LR02_TRICU</name>
<evidence type="ECO:0000256" key="6">
    <source>
        <dbReference type="ARBA" id="ARBA00023235"/>
    </source>
</evidence>
<dbReference type="InterPro" id="IPR026040">
    <property type="entry name" value="HyI-like"/>
</dbReference>
<dbReference type="InterPro" id="IPR050417">
    <property type="entry name" value="Sugar_Epim/Isomerase"/>
</dbReference>
<comment type="caution">
    <text evidence="10">The sequence shown here is derived from an EMBL/GenBank/DDBJ whole genome shotgun (WGS) entry which is preliminary data.</text>
</comment>
<dbReference type="PANTHER" id="PTHR43489:SF6">
    <property type="entry name" value="HYDROXYPYRUVATE ISOMERASE-RELATED"/>
    <property type="match status" value="1"/>
</dbReference>
<evidence type="ECO:0000256" key="3">
    <source>
        <dbReference type="ARBA" id="ARBA00005962"/>
    </source>
</evidence>
<dbReference type="Proteomes" id="UP000887116">
    <property type="component" value="Unassembled WGS sequence"/>
</dbReference>
<dbReference type="OrthoDB" id="4214675at2759"/>
<comment type="similarity">
    <text evidence="3 7">Belongs to the hyi family.</text>
</comment>
<evidence type="ECO:0000256" key="1">
    <source>
        <dbReference type="ARBA" id="ARBA00000476"/>
    </source>
</evidence>
<dbReference type="PANTHER" id="PTHR43489">
    <property type="entry name" value="ISOMERASE"/>
    <property type="match status" value="1"/>
</dbReference>
<keyword evidence="6 7" id="KW-0413">Isomerase</keyword>
<dbReference type="InterPro" id="IPR036237">
    <property type="entry name" value="Xyl_isomerase-like_sf"/>
</dbReference>
<keyword evidence="11" id="KW-1185">Reference proteome</keyword>
<evidence type="ECO:0000256" key="5">
    <source>
        <dbReference type="ARBA" id="ARBA00017985"/>
    </source>
</evidence>
<gene>
    <name evidence="10" type="primary">otnI</name>
    <name evidence="10" type="ORF">TNCT_426601</name>
</gene>
<dbReference type="GO" id="GO:0008903">
    <property type="term" value="F:hydroxypyruvate isomerase activity"/>
    <property type="evidence" value="ECO:0007669"/>
    <property type="project" value="UniProtKB-EC"/>
</dbReference>
<reference evidence="10" key="1">
    <citation type="submission" date="2020-07" db="EMBL/GenBank/DDBJ databases">
        <title>Multicomponent nature underlies the extraordinary mechanical properties of spider dragline silk.</title>
        <authorList>
            <person name="Kono N."/>
            <person name="Nakamura H."/>
            <person name="Mori M."/>
            <person name="Yoshida Y."/>
            <person name="Ohtoshi R."/>
            <person name="Malay A.D."/>
            <person name="Moran D.A.P."/>
            <person name="Tomita M."/>
            <person name="Numata K."/>
            <person name="Arakawa K."/>
        </authorList>
    </citation>
    <scope>NUCLEOTIDE SEQUENCE</scope>
</reference>
<dbReference type="Pfam" id="PF01261">
    <property type="entry name" value="AP_endonuc_2"/>
    <property type="match status" value="1"/>
</dbReference>
<feature type="active site" description="Proton donor/acceptor" evidence="8">
    <location>
        <position position="147"/>
    </location>
</feature>
<comment type="function">
    <text evidence="2 7">Catalyzes the reversible isomerization between hydroxypyruvate and 2-hydroxy-3-oxopropanoate (also termed tartronate semialdehyde).</text>
</comment>
<dbReference type="InterPro" id="IPR013022">
    <property type="entry name" value="Xyl_isomerase-like_TIM-brl"/>
</dbReference>
<dbReference type="GO" id="GO:0046487">
    <property type="term" value="P:glyoxylate metabolic process"/>
    <property type="evidence" value="ECO:0007669"/>
    <property type="project" value="TreeGrafter"/>
</dbReference>
<protein>
    <recommendedName>
        <fullName evidence="5 7">Putative hydroxypyruvate isomerase</fullName>
        <ecNumber evidence="4 7">5.3.1.22</ecNumber>
    </recommendedName>
</protein>
<proteinExistence type="inferred from homology"/>
<accession>A0A8X6LR02</accession>
<feature type="domain" description="Xylose isomerase-like TIM barrel" evidence="9">
    <location>
        <begin position="27"/>
        <end position="250"/>
    </location>
</feature>
<dbReference type="EMBL" id="BMAO01027820">
    <property type="protein sequence ID" value="GFR19796.1"/>
    <property type="molecule type" value="Genomic_DNA"/>
</dbReference>
<dbReference type="PIRSF" id="PIRSF006241">
    <property type="entry name" value="HyI"/>
    <property type="match status" value="1"/>
</dbReference>
<evidence type="ECO:0000256" key="8">
    <source>
        <dbReference type="PIRSR" id="PIRSR006241-50"/>
    </source>
</evidence>
<dbReference type="EC" id="5.3.1.22" evidence="4 7"/>
<evidence type="ECO:0000313" key="11">
    <source>
        <dbReference type="Proteomes" id="UP000887116"/>
    </source>
</evidence>